<dbReference type="InterPro" id="IPR016181">
    <property type="entry name" value="Acyl_CoA_acyltransferase"/>
</dbReference>
<dbReference type="PROSITE" id="PS51186">
    <property type="entry name" value="GNAT"/>
    <property type="match status" value="2"/>
</dbReference>
<dbReference type="CDD" id="cd04301">
    <property type="entry name" value="NAT_SF"/>
    <property type="match status" value="2"/>
</dbReference>
<keyword evidence="1" id="KW-0808">Transferase</keyword>
<feature type="domain" description="N-acetyltransferase" evidence="3">
    <location>
        <begin position="8"/>
        <end position="167"/>
    </location>
</feature>
<feature type="domain" description="N-acetyltransferase" evidence="3">
    <location>
        <begin position="164"/>
        <end position="312"/>
    </location>
</feature>
<gene>
    <name evidence="4" type="ORF">Q664_05205</name>
</gene>
<sequence>MALLKGRLEVRPLREDDTDAVVAFYEGARRADPTVGGLSAEGWRRFLAQPVNRGGRDFRVAELEGEVVAVVTSSLRDREHPVIRHFRLIVAPAHRRRGIGSEVLRSLVELDPPGTGIVLQALCPEEWTAGAAFLTARGFRCVESELEMTYEAPALEPTACGKEVTVERASEPAAFGSEVASIHNHAYAGTLSFVPYSGEEMSQLLSGGAELWIASSGGRLVGFCHLEGEPEGVWLESVAVEPSWRGRGIGMCLTSQALAAAGVGEGHPARLTVTSDNLPARALYRRLGFVDTHETRRFRAGRDEVSAHLASTRG</sequence>
<dbReference type="Proteomes" id="UP000028547">
    <property type="component" value="Unassembled WGS sequence"/>
</dbReference>
<evidence type="ECO:0000256" key="1">
    <source>
        <dbReference type="ARBA" id="ARBA00022679"/>
    </source>
</evidence>
<organism evidence="4 5">
    <name type="scientific">Archangium violaceum Cb vi76</name>
    <dbReference type="NCBI Taxonomy" id="1406225"/>
    <lineage>
        <taxon>Bacteria</taxon>
        <taxon>Pseudomonadati</taxon>
        <taxon>Myxococcota</taxon>
        <taxon>Myxococcia</taxon>
        <taxon>Myxococcales</taxon>
        <taxon>Cystobacterineae</taxon>
        <taxon>Archangiaceae</taxon>
        <taxon>Archangium</taxon>
    </lineage>
</organism>
<reference evidence="4 5" key="1">
    <citation type="submission" date="2014-07" db="EMBL/GenBank/DDBJ databases">
        <title>Draft Genome Sequence of Gephyronic Acid Producer, Cystobacter violaceus Strain Cb vi76.</title>
        <authorList>
            <person name="Stevens D.C."/>
            <person name="Young J."/>
            <person name="Carmichael R."/>
            <person name="Tan J."/>
            <person name="Taylor R.E."/>
        </authorList>
    </citation>
    <scope>NUCLEOTIDE SEQUENCE [LARGE SCALE GENOMIC DNA]</scope>
    <source>
        <strain evidence="4 5">Cb vi76</strain>
    </source>
</reference>
<dbReference type="RefSeq" id="WP_043390416.1">
    <property type="nucleotide sequence ID" value="NZ_JPMI01000027.1"/>
</dbReference>
<protein>
    <recommendedName>
        <fullName evidence="3">N-acetyltransferase domain-containing protein</fullName>
    </recommendedName>
</protein>
<name>A0A084T004_9BACT</name>
<dbReference type="Gene3D" id="3.40.630.30">
    <property type="match status" value="1"/>
</dbReference>
<dbReference type="InterPro" id="IPR050832">
    <property type="entry name" value="Bact_Acetyltransf"/>
</dbReference>
<dbReference type="SUPFAM" id="SSF55729">
    <property type="entry name" value="Acyl-CoA N-acyltransferases (Nat)"/>
    <property type="match status" value="2"/>
</dbReference>
<proteinExistence type="predicted"/>
<dbReference type="GO" id="GO:0016747">
    <property type="term" value="F:acyltransferase activity, transferring groups other than amino-acyl groups"/>
    <property type="evidence" value="ECO:0007669"/>
    <property type="project" value="InterPro"/>
</dbReference>
<evidence type="ECO:0000313" key="5">
    <source>
        <dbReference type="Proteomes" id="UP000028547"/>
    </source>
</evidence>
<dbReference type="Pfam" id="PF13508">
    <property type="entry name" value="Acetyltransf_7"/>
    <property type="match status" value="2"/>
</dbReference>
<dbReference type="InterPro" id="IPR000182">
    <property type="entry name" value="GNAT_dom"/>
</dbReference>
<evidence type="ECO:0000313" key="4">
    <source>
        <dbReference type="EMBL" id="KFA94039.1"/>
    </source>
</evidence>
<evidence type="ECO:0000256" key="2">
    <source>
        <dbReference type="ARBA" id="ARBA00023315"/>
    </source>
</evidence>
<dbReference type="EMBL" id="JPMI01000027">
    <property type="protein sequence ID" value="KFA94039.1"/>
    <property type="molecule type" value="Genomic_DNA"/>
</dbReference>
<keyword evidence="2" id="KW-0012">Acyltransferase</keyword>
<dbReference type="AlphaFoldDB" id="A0A084T004"/>
<evidence type="ECO:0000259" key="3">
    <source>
        <dbReference type="PROSITE" id="PS51186"/>
    </source>
</evidence>
<accession>A0A084T004</accession>
<comment type="caution">
    <text evidence="4">The sequence shown here is derived from an EMBL/GenBank/DDBJ whole genome shotgun (WGS) entry which is preliminary data.</text>
</comment>
<dbReference type="PANTHER" id="PTHR43877">
    <property type="entry name" value="AMINOALKYLPHOSPHONATE N-ACETYLTRANSFERASE-RELATED-RELATED"/>
    <property type="match status" value="1"/>
</dbReference>